<dbReference type="InterPro" id="IPR036895">
    <property type="entry name" value="Uracil-DNA_glycosylase-like_sf"/>
</dbReference>
<dbReference type="PANTHER" id="PTHR33693">
    <property type="entry name" value="TYPE-5 URACIL-DNA GLYCOSYLASE"/>
    <property type="match status" value="1"/>
</dbReference>
<evidence type="ECO:0000256" key="6">
    <source>
        <dbReference type="ARBA" id="ARBA00022723"/>
    </source>
</evidence>
<dbReference type="EC" id="3.2.2.27" evidence="3"/>
<dbReference type="InterPro" id="IPR051536">
    <property type="entry name" value="UDG_Type-4/5"/>
</dbReference>
<keyword evidence="15" id="KW-1185">Reference proteome</keyword>
<evidence type="ECO:0000256" key="3">
    <source>
        <dbReference type="ARBA" id="ARBA00012030"/>
    </source>
</evidence>
<evidence type="ECO:0000256" key="5">
    <source>
        <dbReference type="ARBA" id="ARBA00022485"/>
    </source>
</evidence>
<keyword evidence="5" id="KW-0004">4Fe-4S</keyword>
<dbReference type="SUPFAM" id="SSF52141">
    <property type="entry name" value="Uracil-DNA glycosylase-like"/>
    <property type="match status" value="1"/>
</dbReference>
<keyword evidence="9" id="KW-0408">Iron</keyword>
<evidence type="ECO:0000259" key="13">
    <source>
        <dbReference type="SMART" id="SM00986"/>
    </source>
</evidence>
<dbReference type="GO" id="GO:0051539">
    <property type="term" value="F:4 iron, 4 sulfur cluster binding"/>
    <property type="evidence" value="ECO:0007669"/>
    <property type="project" value="UniProtKB-KW"/>
</dbReference>
<dbReference type="SMART" id="SM00987">
    <property type="entry name" value="UreE_C"/>
    <property type="match status" value="1"/>
</dbReference>
<reference evidence="14 15" key="1">
    <citation type="submission" date="2020-07" db="EMBL/GenBank/DDBJ databases">
        <title>Stappia sp., F7233, whole genome shotgun sequencing project.</title>
        <authorList>
            <person name="Jiang S."/>
            <person name="Liu Z.W."/>
            <person name="Du Z.J."/>
        </authorList>
    </citation>
    <scope>NUCLEOTIDE SEQUENCE [LARGE SCALE GENOMIC DNA]</scope>
    <source>
        <strain evidence="14 15">F7233</strain>
    </source>
</reference>
<dbReference type="GO" id="GO:0046872">
    <property type="term" value="F:metal ion binding"/>
    <property type="evidence" value="ECO:0007669"/>
    <property type="project" value="UniProtKB-KW"/>
</dbReference>
<feature type="compositionally biased region" description="Pro residues" evidence="12">
    <location>
        <begin position="81"/>
        <end position="90"/>
    </location>
</feature>
<evidence type="ECO:0000256" key="7">
    <source>
        <dbReference type="ARBA" id="ARBA00022763"/>
    </source>
</evidence>
<evidence type="ECO:0000256" key="9">
    <source>
        <dbReference type="ARBA" id="ARBA00023004"/>
    </source>
</evidence>
<evidence type="ECO:0000256" key="1">
    <source>
        <dbReference type="ARBA" id="ARBA00001400"/>
    </source>
</evidence>
<evidence type="ECO:0000256" key="11">
    <source>
        <dbReference type="ARBA" id="ARBA00023204"/>
    </source>
</evidence>
<dbReference type="PANTHER" id="PTHR33693:SF1">
    <property type="entry name" value="TYPE-4 URACIL-DNA GLYCOSYLASE"/>
    <property type="match status" value="1"/>
</dbReference>
<dbReference type="InterPro" id="IPR005122">
    <property type="entry name" value="Uracil-DNA_glycosylase-like"/>
</dbReference>
<proteinExistence type="inferred from homology"/>
<evidence type="ECO:0000256" key="4">
    <source>
        <dbReference type="ARBA" id="ARBA00019403"/>
    </source>
</evidence>
<dbReference type="AlphaFoldDB" id="A0A839AHM8"/>
<feature type="region of interest" description="Disordered" evidence="12">
    <location>
        <begin position="51"/>
        <end position="109"/>
    </location>
</feature>
<keyword evidence="10" id="KW-0411">Iron-sulfur</keyword>
<dbReference type="RefSeq" id="WP_182166671.1">
    <property type="nucleotide sequence ID" value="NZ_JACFXV010000062.1"/>
</dbReference>
<comment type="similarity">
    <text evidence="2">Belongs to the uracil-DNA glycosylase (UDG) superfamily. Type 4 (UDGa) family.</text>
</comment>
<dbReference type="SMART" id="SM00986">
    <property type="entry name" value="UDG"/>
    <property type="match status" value="1"/>
</dbReference>
<comment type="caution">
    <text evidence="14">The sequence shown here is derived from an EMBL/GenBank/DDBJ whole genome shotgun (WGS) entry which is preliminary data.</text>
</comment>
<keyword evidence="7" id="KW-0227">DNA damage</keyword>
<keyword evidence="11" id="KW-0234">DNA repair</keyword>
<keyword evidence="8" id="KW-0378">Hydrolase</keyword>
<evidence type="ECO:0000256" key="12">
    <source>
        <dbReference type="SAM" id="MobiDB-lite"/>
    </source>
</evidence>
<evidence type="ECO:0000256" key="2">
    <source>
        <dbReference type="ARBA" id="ARBA00006521"/>
    </source>
</evidence>
<gene>
    <name evidence="14" type="ORF">H2509_14990</name>
</gene>
<evidence type="ECO:0000313" key="15">
    <source>
        <dbReference type="Proteomes" id="UP000541109"/>
    </source>
</evidence>
<dbReference type="Proteomes" id="UP000541109">
    <property type="component" value="Unassembled WGS sequence"/>
</dbReference>
<sequence>MSTSGPIETGHKPSPGEADRLSLALEALLDFYAASGVDGLVDADPFDAFSQTLQPATQSRRPEQAAAPAHPGPARREMPRPQQPATPQQPAPARAQPGATAPRPPAQQTPAAVIPGEEAVDAARAAARSAASLDALHKALASFDGCNLSRTAKNLVFADGNPESRVMFVGEAPGRDEDLQGLPFVGRSGQLLDRMLAAIGLDRSSVYIANVVPWRPPGNRTPSPQETEICKPFIARQIELVDPDILVFLGGASAKALTGVTDGILRLRGRWMPYRTATREIRAIATLHPAYLLRSPIQKRLAWRDFLAIGAALKEGENA</sequence>
<name>A0A839AHM8_9HYPH</name>
<dbReference type="EMBL" id="JACFXV010000062">
    <property type="protein sequence ID" value="MBA5778434.1"/>
    <property type="molecule type" value="Genomic_DNA"/>
</dbReference>
<protein>
    <recommendedName>
        <fullName evidence="4">Type-4 uracil-DNA glycosylase</fullName>
        <ecNumber evidence="3">3.2.2.27</ecNumber>
    </recommendedName>
</protein>
<dbReference type="Pfam" id="PF03167">
    <property type="entry name" value="UDG"/>
    <property type="match status" value="1"/>
</dbReference>
<comment type="catalytic activity">
    <reaction evidence="1">
        <text>Hydrolyzes single-stranded DNA or mismatched double-stranded DNA and polynucleotides, releasing free uracil.</text>
        <dbReference type="EC" id="3.2.2.27"/>
    </reaction>
</comment>
<feature type="domain" description="Uracil-DNA glycosylase-like" evidence="13">
    <location>
        <begin position="157"/>
        <end position="307"/>
    </location>
</feature>
<accession>A0A839AHM8</accession>
<dbReference type="GO" id="GO:0006281">
    <property type="term" value="P:DNA repair"/>
    <property type="evidence" value="ECO:0007669"/>
    <property type="project" value="UniProtKB-KW"/>
</dbReference>
<evidence type="ECO:0000313" key="14">
    <source>
        <dbReference type="EMBL" id="MBA5778434.1"/>
    </source>
</evidence>
<evidence type="ECO:0000256" key="8">
    <source>
        <dbReference type="ARBA" id="ARBA00022801"/>
    </source>
</evidence>
<dbReference type="Gene3D" id="3.40.470.10">
    <property type="entry name" value="Uracil-DNA glycosylase-like domain"/>
    <property type="match status" value="1"/>
</dbReference>
<organism evidence="14 15">
    <name type="scientific">Stappia albiluteola</name>
    <dbReference type="NCBI Taxonomy" id="2758565"/>
    <lineage>
        <taxon>Bacteria</taxon>
        <taxon>Pseudomonadati</taxon>
        <taxon>Pseudomonadota</taxon>
        <taxon>Alphaproteobacteria</taxon>
        <taxon>Hyphomicrobiales</taxon>
        <taxon>Stappiaceae</taxon>
        <taxon>Stappia</taxon>
    </lineage>
</organism>
<evidence type="ECO:0000256" key="10">
    <source>
        <dbReference type="ARBA" id="ARBA00023014"/>
    </source>
</evidence>
<dbReference type="NCBIfam" id="TIGR00758">
    <property type="entry name" value="UDG_fam4"/>
    <property type="match status" value="1"/>
</dbReference>
<feature type="compositionally biased region" description="Low complexity" evidence="12">
    <location>
        <begin position="91"/>
        <end position="101"/>
    </location>
</feature>
<keyword evidence="6" id="KW-0479">Metal-binding</keyword>
<dbReference type="InterPro" id="IPR005273">
    <property type="entry name" value="Ura-DNA_glyco_family4"/>
</dbReference>
<dbReference type="CDD" id="cd10030">
    <property type="entry name" value="UDG-F4_TTUDGA_SPO1dp_like"/>
    <property type="match status" value="1"/>
</dbReference>
<dbReference type="GO" id="GO:0004844">
    <property type="term" value="F:uracil DNA N-glycosylase activity"/>
    <property type="evidence" value="ECO:0007669"/>
    <property type="project" value="UniProtKB-EC"/>
</dbReference>